<dbReference type="InterPro" id="IPR051604">
    <property type="entry name" value="Ergot_Alk_Oxidoreductase"/>
</dbReference>
<dbReference type="PANTHER" id="PTHR43162">
    <property type="match status" value="1"/>
</dbReference>
<dbReference type="EMBL" id="UPHP01000003">
    <property type="protein sequence ID" value="VBA32581.1"/>
    <property type="molecule type" value="Genomic_DNA"/>
</dbReference>
<dbReference type="Gene3D" id="3.40.50.720">
    <property type="entry name" value="NAD(P)-binding Rossmann-like Domain"/>
    <property type="match status" value="1"/>
</dbReference>
<proteinExistence type="predicted"/>
<dbReference type="Pfam" id="PF13460">
    <property type="entry name" value="NAD_binding_10"/>
    <property type="match status" value="1"/>
</dbReference>
<dbReference type="InterPro" id="IPR016040">
    <property type="entry name" value="NAD(P)-bd_dom"/>
</dbReference>
<reference evidence="2 3" key="1">
    <citation type="submission" date="2018-09" db="EMBL/GenBank/DDBJ databases">
        <authorList>
            <person name="Tagini F."/>
        </authorList>
    </citation>
    <scope>NUCLEOTIDE SEQUENCE [LARGE SCALE GENOMIC DNA]</scope>
    <source>
        <strain evidence="2 3">MK136</strain>
    </source>
</reference>
<dbReference type="Proteomes" id="UP000273307">
    <property type="component" value="Unassembled WGS sequence"/>
</dbReference>
<name>A0A498PNH0_9MYCO</name>
<keyword evidence="3" id="KW-1185">Reference proteome</keyword>
<feature type="domain" description="NAD(P)-binding" evidence="1">
    <location>
        <begin position="6"/>
        <end position="138"/>
    </location>
</feature>
<organism evidence="2 3">
    <name type="scientific">Mycobacterium attenuatum</name>
    <dbReference type="NCBI Taxonomy" id="2341086"/>
    <lineage>
        <taxon>Bacteria</taxon>
        <taxon>Bacillati</taxon>
        <taxon>Actinomycetota</taxon>
        <taxon>Actinomycetes</taxon>
        <taxon>Mycobacteriales</taxon>
        <taxon>Mycobacteriaceae</taxon>
        <taxon>Mycobacterium</taxon>
    </lineage>
</organism>
<dbReference type="OrthoDB" id="3510772at2"/>
<protein>
    <recommendedName>
        <fullName evidence="1">NAD(P)-binding domain-containing protein</fullName>
    </recommendedName>
</protein>
<sequence length="166" mass="17383">MILVTGATGTIGGPLVTRLAADNVPARAIARRPGQGGLPPNVEFIAADLSRLDAIRPALRDVTALFIHSRAVGAAAPALLRLAAAHGVERVVVLSAINVDDDPARQPTRANGDRNKEVEGAFVNSGLPWVSVRAGSFAFNISTVWAAQIRPVRRSCVASMPTSPKH</sequence>
<dbReference type="InterPro" id="IPR036291">
    <property type="entry name" value="NAD(P)-bd_dom_sf"/>
</dbReference>
<evidence type="ECO:0000313" key="2">
    <source>
        <dbReference type="EMBL" id="VBA32581.1"/>
    </source>
</evidence>
<accession>A0A498PNH0</accession>
<evidence type="ECO:0000259" key="1">
    <source>
        <dbReference type="Pfam" id="PF13460"/>
    </source>
</evidence>
<dbReference type="AlphaFoldDB" id="A0A498PNH0"/>
<dbReference type="PANTHER" id="PTHR43162:SF1">
    <property type="entry name" value="PRESTALK A DIFFERENTIATION PROTEIN A"/>
    <property type="match status" value="1"/>
</dbReference>
<gene>
    <name evidence="2" type="ORF">LAUMK136_00285</name>
</gene>
<dbReference type="SUPFAM" id="SSF51735">
    <property type="entry name" value="NAD(P)-binding Rossmann-fold domains"/>
    <property type="match status" value="1"/>
</dbReference>
<dbReference type="RefSeq" id="WP_122440659.1">
    <property type="nucleotide sequence ID" value="NZ_UPHP01000003.1"/>
</dbReference>
<evidence type="ECO:0000313" key="3">
    <source>
        <dbReference type="Proteomes" id="UP000273307"/>
    </source>
</evidence>